<comment type="pathway">
    <text evidence="2">Protein modification; protein ubiquitination.</text>
</comment>
<keyword evidence="7" id="KW-0832">Ubl conjugation</keyword>
<proteinExistence type="inferred from homology"/>
<evidence type="ECO:0000313" key="15">
    <source>
        <dbReference type="EMBL" id="KAK2168522.1"/>
    </source>
</evidence>
<protein>
    <recommendedName>
        <fullName evidence="10">Ubiquitin-protein ligase E3C</fullName>
        <ecNumber evidence="3">2.3.2.26</ecNumber>
    </recommendedName>
    <alternativeName>
        <fullName evidence="11">HECT-type ubiquitin transferase E3C</fullName>
    </alternativeName>
    <alternativeName>
        <fullName evidence="12">RTA-associated ubiquitin ligase</fullName>
    </alternativeName>
</protein>
<evidence type="ECO:0000313" key="16">
    <source>
        <dbReference type="Proteomes" id="UP001208570"/>
    </source>
</evidence>
<evidence type="ECO:0000256" key="8">
    <source>
        <dbReference type="ARBA" id="ARBA00061050"/>
    </source>
</evidence>
<name>A0AAD9KBZ9_9ANNE</name>
<evidence type="ECO:0000256" key="1">
    <source>
        <dbReference type="ARBA" id="ARBA00000885"/>
    </source>
</evidence>
<dbReference type="FunFam" id="3.90.1750.10:FF:000014">
    <property type="entry name" value="Putative Ubiquitin-protein ligase E3C"/>
    <property type="match status" value="1"/>
</dbReference>
<dbReference type="PANTHER" id="PTHR45700:SF2">
    <property type="entry name" value="UBIQUITIN-PROTEIN LIGASE E3C"/>
    <property type="match status" value="1"/>
</dbReference>
<dbReference type="GO" id="GO:0061630">
    <property type="term" value="F:ubiquitin protein ligase activity"/>
    <property type="evidence" value="ECO:0007669"/>
    <property type="project" value="UniProtKB-EC"/>
</dbReference>
<dbReference type="AlphaFoldDB" id="A0AAD9KBZ9"/>
<evidence type="ECO:0000256" key="10">
    <source>
        <dbReference type="ARBA" id="ARBA00067506"/>
    </source>
</evidence>
<dbReference type="EMBL" id="JAODUP010000016">
    <property type="protein sequence ID" value="KAK2168522.1"/>
    <property type="molecule type" value="Genomic_DNA"/>
</dbReference>
<feature type="domain" description="HECT" evidence="14">
    <location>
        <begin position="571"/>
        <end position="908"/>
    </location>
</feature>
<dbReference type="SUPFAM" id="SSF56204">
    <property type="entry name" value="Hect, E3 ligase catalytic domain"/>
    <property type="match status" value="1"/>
</dbReference>
<comment type="similarity">
    <text evidence="8">Belongs to the UBE3C family.</text>
</comment>
<gene>
    <name evidence="15" type="ORF">LSH36_16g07043</name>
</gene>
<evidence type="ECO:0000256" key="11">
    <source>
        <dbReference type="ARBA" id="ARBA00077269"/>
    </source>
</evidence>
<dbReference type="GO" id="GO:0006511">
    <property type="term" value="P:ubiquitin-dependent protein catabolic process"/>
    <property type="evidence" value="ECO:0007669"/>
    <property type="project" value="TreeGrafter"/>
</dbReference>
<dbReference type="SMART" id="SM00119">
    <property type="entry name" value="HECTc"/>
    <property type="match status" value="1"/>
</dbReference>
<evidence type="ECO:0000256" key="12">
    <source>
        <dbReference type="ARBA" id="ARBA00081642"/>
    </source>
</evidence>
<comment type="catalytic activity">
    <reaction evidence="1">
        <text>S-ubiquitinyl-[E2 ubiquitin-conjugating enzyme]-L-cysteine + [acceptor protein]-L-lysine = [E2 ubiquitin-conjugating enzyme]-L-cysteine + N(6)-ubiquitinyl-[acceptor protein]-L-lysine.</text>
        <dbReference type="EC" id="2.3.2.26"/>
    </reaction>
</comment>
<evidence type="ECO:0000256" key="3">
    <source>
        <dbReference type="ARBA" id="ARBA00012485"/>
    </source>
</evidence>
<evidence type="ECO:0000256" key="6">
    <source>
        <dbReference type="ARBA" id="ARBA00022786"/>
    </source>
</evidence>
<evidence type="ECO:0000256" key="2">
    <source>
        <dbReference type="ARBA" id="ARBA00004906"/>
    </source>
</evidence>
<dbReference type="CDD" id="cd00078">
    <property type="entry name" value="HECTc"/>
    <property type="match status" value="1"/>
</dbReference>
<reference evidence="15" key="1">
    <citation type="journal article" date="2023" name="Mol. Biol. Evol.">
        <title>Third-Generation Sequencing Reveals the Adaptive Role of the Epigenome in Three Deep-Sea Polychaetes.</title>
        <authorList>
            <person name="Perez M."/>
            <person name="Aroh O."/>
            <person name="Sun Y."/>
            <person name="Lan Y."/>
            <person name="Juniper S.K."/>
            <person name="Young C.R."/>
            <person name="Angers B."/>
            <person name="Qian P.Y."/>
        </authorList>
    </citation>
    <scope>NUCLEOTIDE SEQUENCE</scope>
    <source>
        <strain evidence="15">P08H-3</strain>
    </source>
</reference>
<dbReference type="PROSITE" id="PS50237">
    <property type="entry name" value="HECT"/>
    <property type="match status" value="1"/>
</dbReference>
<evidence type="ECO:0000259" key="14">
    <source>
        <dbReference type="PROSITE" id="PS50237"/>
    </source>
</evidence>
<organism evidence="15 16">
    <name type="scientific">Paralvinella palmiformis</name>
    <dbReference type="NCBI Taxonomy" id="53620"/>
    <lineage>
        <taxon>Eukaryota</taxon>
        <taxon>Metazoa</taxon>
        <taxon>Spiralia</taxon>
        <taxon>Lophotrochozoa</taxon>
        <taxon>Annelida</taxon>
        <taxon>Polychaeta</taxon>
        <taxon>Sedentaria</taxon>
        <taxon>Canalipalpata</taxon>
        <taxon>Terebellida</taxon>
        <taxon>Terebelliformia</taxon>
        <taxon>Alvinellidae</taxon>
        <taxon>Paralvinella</taxon>
    </lineage>
</organism>
<dbReference type="PANTHER" id="PTHR45700">
    <property type="entry name" value="UBIQUITIN-PROTEIN LIGASE E3C"/>
    <property type="match status" value="1"/>
</dbReference>
<dbReference type="Proteomes" id="UP001208570">
    <property type="component" value="Unassembled WGS sequence"/>
</dbReference>
<feature type="active site" description="Glycyl thioester intermediate" evidence="13">
    <location>
        <position position="876"/>
    </location>
</feature>
<keyword evidence="16" id="KW-1185">Reference proteome</keyword>
<dbReference type="Gene3D" id="3.30.2160.10">
    <property type="entry name" value="Hect, E3 ligase catalytic domain"/>
    <property type="match status" value="1"/>
</dbReference>
<dbReference type="Gene3D" id="3.90.1750.10">
    <property type="entry name" value="Hect, E3 ligase catalytic domains"/>
    <property type="match status" value="1"/>
</dbReference>
<dbReference type="InterPro" id="IPR035983">
    <property type="entry name" value="Hect_E3_ubiquitin_ligase"/>
</dbReference>
<evidence type="ECO:0000256" key="5">
    <source>
        <dbReference type="ARBA" id="ARBA00022679"/>
    </source>
</evidence>
<dbReference type="Gene3D" id="3.30.2410.10">
    <property type="entry name" value="Hect, E3 ligase catalytic domain"/>
    <property type="match status" value="1"/>
</dbReference>
<dbReference type="GO" id="GO:0000209">
    <property type="term" value="P:protein polyubiquitination"/>
    <property type="evidence" value="ECO:0007669"/>
    <property type="project" value="InterPro"/>
</dbReference>
<dbReference type="FunFam" id="3.30.2410.10:FF:000011">
    <property type="entry name" value="Putative Ubiquitin-protein ligase E3C"/>
    <property type="match status" value="1"/>
</dbReference>
<evidence type="ECO:0000256" key="4">
    <source>
        <dbReference type="ARBA" id="ARBA00022499"/>
    </source>
</evidence>
<evidence type="ECO:0000256" key="7">
    <source>
        <dbReference type="ARBA" id="ARBA00022843"/>
    </source>
</evidence>
<dbReference type="FunFam" id="3.30.2160.10:FF:000002">
    <property type="entry name" value="Putative Ubiquitin-protein ligase E3C"/>
    <property type="match status" value="1"/>
</dbReference>
<keyword evidence="4" id="KW-1017">Isopeptide bond</keyword>
<evidence type="ECO:0000256" key="9">
    <source>
        <dbReference type="ARBA" id="ARBA00063372"/>
    </source>
</evidence>
<dbReference type="EC" id="2.3.2.26" evidence="3"/>
<sequence length="908" mass="104572">MRHCDRFVNKKPQLIVSRAQCTVLRASIEGSRSSLWEGRVKRKRKNYYFKGHKKNGDRERYMQTVAAGGVSLAVPLRMLEIYTLPQSYTKYLSQSQADDIVHSILSFLINKGYYKCMRVLIEQKIPASIEYTVKPPTPMADTVLQLVKKPLAVVTKTTSTSLRDNVLVSLCEELFCPQHLEQTRCFILPALAEGSEPFPFVDLLRGLSRKRSRATLSSHLEVTRSRYDLVDDEESDDELMETDDQVPNNLISELQKECIQLINEPNHVKCMLLLVRQHPKPTNYLAICAICHVLMSQQRLAIHRTRSERTLLKMLAAGMSNIHQDTIIPLISVFCSLFTYSLLSLHDSEFYGHASDGKTYMPFQLRELVPMTQILRDVCLGVIELAHPDTKPALKSAYTTALHSVGVPQRTYTEEELYKQRETWAYLFKTTSKLVKQLYDRDSRRRFCPFQHWLSPRVNILANKSSQIYNIESEAFKRRSFGSRSALNPHRFDEEGPPMSTTEVQNITVLTELPFVVSFQERVKIFQKLLNLEHIQHQRDARHFSVGAMINVSVRRNFLYEDAFEKLSPDNEPNLKLRVQVQLKNFQGLDEAGIDGGGIFREFMSELVKTAFDPNRGFFKYTNDKLLYPCPQAKMLVEDYRKHYFFLGRILGKVLFENMLIELPFASFFLNKILSGSDVDIHQLASLDPEMYRNLLFLKDYEGDVSDLGLDFTVVNNDLGEAQIEELKPGGRNIPVTNHNRIEYIHLMADYRLNRQIRPHCHAFQQGLADVVNLDWLRMFDHNELQVLISGAPVPIDIGDLRRNTNYSGGYHEDHPVIKIFWKVVENFSDEEKRQLIKFVTSCSRSPLLGFKELYPAFCVQYGGTEKDRLPTASTCMNLLKLPEFKDEPLMKDKLLYAIQSGAGFELS</sequence>
<accession>A0AAD9KBZ9</accession>
<dbReference type="InterPro" id="IPR000569">
    <property type="entry name" value="HECT_dom"/>
</dbReference>
<comment type="subunit">
    <text evidence="9">Interacts with 26S proteasomes. Interacts (via the HECT domain) with UBE2D1 and, less efficiently, with UBE2L3.</text>
</comment>
<keyword evidence="5" id="KW-0808">Transferase</keyword>
<dbReference type="Pfam" id="PF00632">
    <property type="entry name" value="HECT"/>
    <property type="match status" value="1"/>
</dbReference>
<comment type="caution">
    <text evidence="15">The sequence shown here is derived from an EMBL/GenBank/DDBJ whole genome shotgun (WGS) entry which is preliminary data.</text>
</comment>
<evidence type="ECO:0000256" key="13">
    <source>
        <dbReference type="PROSITE-ProRule" id="PRU00104"/>
    </source>
</evidence>
<dbReference type="InterPro" id="IPR044611">
    <property type="entry name" value="E3A/B/C-like"/>
</dbReference>
<keyword evidence="6 13" id="KW-0833">Ubl conjugation pathway</keyword>